<comment type="caution">
    <text evidence="8">The sequence shown here is derived from an EMBL/GenBank/DDBJ whole genome shotgun (WGS) entry which is preliminary data.</text>
</comment>
<evidence type="ECO:0000256" key="6">
    <source>
        <dbReference type="SAM" id="MobiDB-lite"/>
    </source>
</evidence>
<organism evidence="8 9">
    <name type="scientific">Eisenbergiella porci</name>
    <dbReference type="NCBI Taxonomy" id="2652274"/>
    <lineage>
        <taxon>Bacteria</taxon>
        <taxon>Bacillati</taxon>
        <taxon>Bacillota</taxon>
        <taxon>Clostridia</taxon>
        <taxon>Lachnospirales</taxon>
        <taxon>Lachnospiraceae</taxon>
        <taxon>Eisenbergiella</taxon>
    </lineage>
</organism>
<evidence type="ECO:0000256" key="7">
    <source>
        <dbReference type="SAM" id="SignalP"/>
    </source>
</evidence>
<dbReference type="EMBL" id="VUMI01000012">
    <property type="protein sequence ID" value="MSS88531.1"/>
    <property type="molecule type" value="Genomic_DNA"/>
</dbReference>
<dbReference type="RefSeq" id="WP_154464414.1">
    <property type="nucleotide sequence ID" value="NZ_JAXDZL010000138.1"/>
</dbReference>
<evidence type="ECO:0000256" key="2">
    <source>
        <dbReference type="ARBA" id="ARBA00022729"/>
    </source>
</evidence>
<keyword evidence="2 7" id="KW-0732">Signal</keyword>
<evidence type="ECO:0000256" key="3">
    <source>
        <dbReference type="ARBA" id="ARBA00023136"/>
    </source>
</evidence>
<evidence type="ECO:0000256" key="1">
    <source>
        <dbReference type="ARBA" id="ARBA00022475"/>
    </source>
</evidence>
<sequence>MKKKYVQAAVAAALAVTMTASLMACQPAASSSGSQAGDGGTVTSDGKGEPAEISIAIWDIENAMRNGTDDKILTAIEEGANVTIKPVNTTWDDYRDKIQLWAASNQLPDMFAIDVIGSSFYHDWISQGVVSPLPDDLSRWPNLEKYMSSPEIQGLRAPDGKMYVVPRVMWEDLIDGSQERRVYYRWDLAQASGVTKEPENYDEFRDMIKKIIAADPENKKITGLTVSVPQLFDSFFMPYGVPLGMGDGSGSDFKWIEKDGKYVPAYFNGDLLSVFQLARDMYTEGTIDPDVALAKAQLSEDKFLQGKVAAYFLNTTTDSLQRKWEKSNPDMNFEDCVKIAHPFPIQDGSMTTVPVFKSYWSETYIGTKDPEKIERILDLMEWMLANDELVRFGFEGEDYKMEDGVRITLGDIPIGEKYPANALCSMVQYANWYRFEMTGNENVDKYRQWDLEYRDWVRENCKLPDFSPAVTNLSTPAKNQFSIKPADDIIKIMTGTEPVEKMYNDLMDAYEKMGLQKMIDEVNEAMK</sequence>
<dbReference type="Pfam" id="PF13416">
    <property type="entry name" value="SBP_bac_8"/>
    <property type="match status" value="1"/>
</dbReference>
<dbReference type="SUPFAM" id="SSF53850">
    <property type="entry name" value="Periplasmic binding protein-like II"/>
    <property type="match status" value="1"/>
</dbReference>
<dbReference type="AlphaFoldDB" id="A0A6N7VZT7"/>
<dbReference type="Gene3D" id="3.40.190.10">
    <property type="entry name" value="Periplasmic binding protein-like II"/>
    <property type="match status" value="2"/>
</dbReference>
<dbReference type="InterPro" id="IPR050490">
    <property type="entry name" value="Bact_solute-bd_prot1"/>
</dbReference>
<evidence type="ECO:0000256" key="4">
    <source>
        <dbReference type="ARBA" id="ARBA00023139"/>
    </source>
</evidence>
<feature type="signal peptide" evidence="7">
    <location>
        <begin position="1"/>
        <end position="24"/>
    </location>
</feature>
<dbReference type="PANTHER" id="PTHR43649:SF33">
    <property type="entry name" value="POLYGALACTURONAN_RHAMNOGALACTURONAN-BINDING PROTEIN YTCQ"/>
    <property type="match status" value="1"/>
</dbReference>
<proteinExistence type="predicted"/>
<evidence type="ECO:0000256" key="5">
    <source>
        <dbReference type="ARBA" id="ARBA00023288"/>
    </source>
</evidence>
<gene>
    <name evidence="8" type="ORF">FYJ45_09550</name>
</gene>
<protein>
    <submittedName>
        <fullName evidence="8">Extracellular solute-binding protein</fullName>
    </submittedName>
</protein>
<keyword evidence="4" id="KW-0564">Palmitate</keyword>
<evidence type="ECO:0000313" key="9">
    <source>
        <dbReference type="Proteomes" id="UP000436047"/>
    </source>
</evidence>
<dbReference type="GeneID" id="86053299"/>
<dbReference type="PANTHER" id="PTHR43649">
    <property type="entry name" value="ARABINOSE-BINDING PROTEIN-RELATED"/>
    <property type="match status" value="1"/>
</dbReference>
<dbReference type="InterPro" id="IPR006059">
    <property type="entry name" value="SBP"/>
</dbReference>
<evidence type="ECO:0000313" key="8">
    <source>
        <dbReference type="EMBL" id="MSS88531.1"/>
    </source>
</evidence>
<reference evidence="8 9" key="1">
    <citation type="submission" date="2019-08" db="EMBL/GenBank/DDBJ databases">
        <title>In-depth cultivation of the pig gut microbiome towards novel bacterial diversity and tailored functional studies.</title>
        <authorList>
            <person name="Wylensek D."/>
            <person name="Hitch T.C.A."/>
            <person name="Clavel T."/>
        </authorList>
    </citation>
    <scope>NUCLEOTIDE SEQUENCE [LARGE SCALE GENOMIC DNA]</scope>
    <source>
        <strain evidence="8 9">WCA-389-WT-23B</strain>
    </source>
</reference>
<keyword evidence="3" id="KW-0472">Membrane</keyword>
<accession>A0A6N7VZT7</accession>
<name>A0A6N7VZT7_9FIRM</name>
<keyword evidence="1" id="KW-1003">Cell membrane</keyword>
<dbReference type="Proteomes" id="UP000436047">
    <property type="component" value="Unassembled WGS sequence"/>
</dbReference>
<dbReference type="PROSITE" id="PS51257">
    <property type="entry name" value="PROKAR_LIPOPROTEIN"/>
    <property type="match status" value="1"/>
</dbReference>
<keyword evidence="9" id="KW-1185">Reference proteome</keyword>
<feature type="chain" id="PRO_5039174759" evidence="7">
    <location>
        <begin position="25"/>
        <end position="527"/>
    </location>
</feature>
<keyword evidence="5" id="KW-0449">Lipoprotein</keyword>
<feature type="region of interest" description="Disordered" evidence="6">
    <location>
        <begin position="29"/>
        <end position="48"/>
    </location>
</feature>